<dbReference type="PANTHER" id="PTHR33977:SF1">
    <property type="entry name" value="ZINC ION BINDING PROTEIN"/>
    <property type="match status" value="1"/>
</dbReference>
<dbReference type="AlphaFoldDB" id="V9G347"/>
<keyword evidence="2" id="KW-1185">Reference proteome</keyword>
<evidence type="ECO:0000313" key="2">
    <source>
        <dbReference type="Proteomes" id="UP000018721"/>
    </source>
</evidence>
<accession>V9G347</accession>
<dbReference type="eggNOG" id="ENOG502RCKW">
    <property type="taxonomic scope" value="Eukaryota"/>
</dbReference>
<proteinExistence type="predicted"/>
<dbReference type="PANTHER" id="PTHR33977">
    <property type="entry name" value="ZINC ION BINDING PROTEIN"/>
    <property type="match status" value="1"/>
</dbReference>
<dbReference type="HOGENOM" id="CLU_072462_0_0_1"/>
<sequence>MGDADSAQWHALDESFGRDGSPKKFLMCYFYVARKIYEKTRSFGTNVAAMIMRDLHELHFSRSYSEFQERKAEVLGKWEGYTQLRRFVSYFRSVCLNARVWRWQCYHTVSGFATTDNPCEAYNAMIKRDVTLRRKLMVGVLIGQLLILCRGESVRGRAFALAPGVDDRMVRRARDLDRAGLLLEFTPERTSIVFLLGSDSNAAITSLVSSHHQQHTCSTYMSAALEETCRSPPILAPRQIEWTATGRDVNINSRCCPCRLWFKMAC</sequence>
<dbReference type="EMBL" id="ANIZ01000020">
    <property type="protein sequence ID" value="ETI57637.1"/>
    <property type="molecule type" value="Genomic_DNA"/>
</dbReference>
<name>V9G347_PHYNI</name>
<dbReference type="Proteomes" id="UP000018721">
    <property type="component" value="Unassembled WGS sequence"/>
</dbReference>
<evidence type="ECO:0000313" key="1">
    <source>
        <dbReference type="EMBL" id="ETI57637.1"/>
    </source>
</evidence>
<protein>
    <submittedName>
        <fullName evidence="1">Uncharacterized protein</fullName>
    </submittedName>
</protein>
<reference evidence="1 2" key="1">
    <citation type="submission" date="2013-11" db="EMBL/GenBank/DDBJ databases">
        <title>The Genome Sequence of Phytophthora parasitica P1569.</title>
        <authorList>
            <consortium name="The Broad Institute Genomics Platform"/>
            <person name="Russ C."/>
            <person name="Tyler B."/>
            <person name="Panabieres F."/>
            <person name="Shan W."/>
            <person name="Tripathy S."/>
            <person name="Grunwald N."/>
            <person name="Machado M."/>
            <person name="Johnson C.S."/>
            <person name="Arredondo F."/>
            <person name="Hong C."/>
            <person name="Coffey M."/>
            <person name="Young S.K."/>
            <person name="Zeng Q."/>
            <person name="Gargeya S."/>
            <person name="Fitzgerald M."/>
            <person name="Abouelleil A."/>
            <person name="Alvarado L."/>
            <person name="Chapman S.B."/>
            <person name="Gainer-Dewar J."/>
            <person name="Goldberg J."/>
            <person name="Griggs A."/>
            <person name="Gujja S."/>
            <person name="Hansen M."/>
            <person name="Howarth C."/>
            <person name="Imamovic A."/>
            <person name="Ireland A."/>
            <person name="Larimer J."/>
            <person name="McCowan C."/>
            <person name="Murphy C."/>
            <person name="Pearson M."/>
            <person name="Poon T.W."/>
            <person name="Priest M."/>
            <person name="Roberts A."/>
            <person name="Saif S."/>
            <person name="Shea T."/>
            <person name="Sykes S."/>
            <person name="Wortman J."/>
            <person name="Nusbaum C."/>
            <person name="Birren B."/>
        </authorList>
    </citation>
    <scope>NUCLEOTIDE SEQUENCE [LARGE SCALE GENOMIC DNA]</scope>
    <source>
        <strain evidence="1 2">P1569</strain>
    </source>
</reference>
<organism evidence="1 2">
    <name type="scientific">Phytophthora nicotianae P1569</name>
    <dbReference type="NCBI Taxonomy" id="1317065"/>
    <lineage>
        <taxon>Eukaryota</taxon>
        <taxon>Sar</taxon>
        <taxon>Stramenopiles</taxon>
        <taxon>Oomycota</taxon>
        <taxon>Peronosporomycetes</taxon>
        <taxon>Peronosporales</taxon>
        <taxon>Peronosporaceae</taxon>
        <taxon>Phytophthora</taxon>
    </lineage>
</organism>
<comment type="caution">
    <text evidence="1">The sequence shown here is derived from an EMBL/GenBank/DDBJ whole genome shotgun (WGS) entry which is preliminary data.</text>
</comment>
<gene>
    <name evidence="1" type="ORF">F443_00100</name>
</gene>